<gene>
    <name evidence="2" type="ORF">OFUS_LOCUS13880</name>
</gene>
<dbReference type="EMBL" id="CAIIXF020000007">
    <property type="protein sequence ID" value="CAH1788328.1"/>
    <property type="molecule type" value="Genomic_DNA"/>
</dbReference>
<name>A0A8J1ULC1_OWEFU</name>
<dbReference type="AlphaFoldDB" id="A0A8J1ULC1"/>
<evidence type="ECO:0000256" key="1">
    <source>
        <dbReference type="SAM" id="MobiDB-lite"/>
    </source>
</evidence>
<dbReference type="Proteomes" id="UP000749559">
    <property type="component" value="Unassembled WGS sequence"/>
</dbReference>
<feature type="compositionally biased region" description="Basic and acidic residues" evidence="1">
    <location>
        <begin position="117"/>
        <end position="139"/>
    </location>
</feature>
<protein>
    <submittedName>
        <fullName evidence="2">Uncharacterized protein</fullName>
    </submittedName>
</protein>
<accession>A0A8J1ULC1</accession>
<dbReference type="OrthoDB" id="6154904at2759"/>
<proteinExistence type="predicted"/>
<organism evidence="2 3">
    <name type="scientific">Owenia fusiformis</name>
    <name type="common">Polychaete worm</name>
    <dbReference type="NCBI Taxonomy" id="6347"/>
    <lineage>
        <taxon>Eukaryota</taxon>
        <taxon>Metazoa</taxon>
        <taxon>Spiralia</taxon>
        <taxon>Lophotrochozoa</taxon>
        <taxon>Annelida</taxon>
        <taxon>Polychaeta</taxon>
        <taxon>Sedentaria</taxon>
        <taxon>Canalipalpata</taxon>
        <taxon>Sabellida</taxon>
        <taxon>Oweniida</taxon>
        <taxon>Oweniidae</taxon>
        <taxon>Owenia</taxon>
    </lineage>
</organism>
<feature type="region of interest" description="Disordered" evidence="1">
    <location>
        <begin position="117"/>
        <end position="146"/>
    </location>
</feature>
<keyword evidence="3" id="KW-1185">Reference proteome</keyword>
<dbReference type="PANTHER" id="PTHR35558:SF1">
    <property type="entry name" value="ENDONUCLEASE_EXONUCLEASE_PHOSPHATASE DOMAIN-CONTAINING PROTEIN"/>
    <property type="match status" value="1"/>
</dbReference>
<evidence type="ECO:0000313" key="3">
    <source>
        <dbReference type="Proteomes" id="UP000749559"/>
    </source>
</evidence>
<dbReference type="PANTHER" id="PTHR35558">
    <property type="entry name" value="SGNH_HYDRO DOMAIN-CONTAINING PROTEIN"/>
    <property type="match status" value="1"/>
</dbReference>
<reference evidence="2" key="1">
    <citation type="submission" date="2022-03" db="EMBL/GenBank/DDBJ databases">
        <authorList>
            <person name="Martin C."/>
        </authorList>
    </citation>
    <scope>NUCLEOTIDE SEQUENCE</scope>
</reference>
<sequence>MQKFTTSGPQLMKHLALVTELYQEKKGWRYYDCNFRNERAEGKWPWNVLHFQHWTTAKAMINNDITQGSQEENRDFRFPKGWCFQYHRGRFCNNKCGYKHTCPKCDEQHRGCYCTRERRPGGPQRQSKEEHNDRKRDYDGNYSSKR</sequence>
<comment type="caution">
    <text evidence="2">The sequence shown here is derived from an EMBL/GenBank/DDBJ whole genome shotgun (WGS) entry which is preliminary data.</text>
</comment>
<evidence type="ECO:0000313" key="2">
    <source>
        <dbReference type="EMBL" id="CAH1788328.1"/>
    </source>
</evidence>